<accession>A0A0G1M7C7</accession>
<dbReference type="EMBL" id="LCKQ01000002">
    <property type="protein sequence ID" value="KKU04199.1"/>
    <property type="molecule type" value="Genomic_DNA"/>
</dbReference>
<gene>
    <name evidence="1" type="ORF">UX03_C0002G0023</name>
</gene>
<dbReference type="Proteomes" id="UP000034086">
    <property type="component" value="Unassembled WGS sequence"/>
</dbReference>
<protein>
    <submittedName>
        <fullName evidence="1">Uncharacterized protein</fullName>
    </submittedName>
</protein>
<evidence type="ECO:0000313" key="2">
    <source>
        <dbReference type="Proteomes" id="UP000034086"/>
    </source>
</evidence>
<comment type="caution">
    <text evidence="1">The sequence shown here is derived from an EMBL/GenBank/DDBJ whole genome shotgun (WGS) entry which is preliminary data.</text>
</comment>
<evidence type="ECO:0000313" key="1">
    <source>
        <dbReference type="EMBL" id="KKU04199.1"/>
    </source>
</evidence>
<dbReference type="AlphaFoldDB" id="A0A0G1M7C7"/>
<proteinExistence type="predicted"/>
<reference evidence="1 2" key="1">
    <citation type="journal article" date="2015" name="Nature">
        <title>rRNA introns, odd ribosomes, and small enigmatic genomes across a large radiation of phyla.</title>
        <authorList>
            <person name="Brown C.T."/>
            <person name="Hug L.A."/>
            <person name="Thomas B.C."/>
            <person name="Sharon I."/>
            <person name="Castelle C.J."/>
            <person name="Singh A."/>
            <person name="Wilkins M.J."/>
            <person name="Williams K.H."/>
            <person name="Banfield J.F."/>
        </authorList>
    </citation>
    <scope>NUCLEOTIDE SEQUENCE [LARGE SCALE GENOMIC DNA]</scope>
</reference>
<organism evidence="1 2">
    <name type="scientific">Candidatus Woesebacteria bacterium GW2011_GWE1_45_18</name>
    <dbReference type="NCBI Taxonomy" id="1618598"/>
    <lineage>
        <taxon>Bacteria</taxon>
        <taxon>Candidatus Woeseibacteriota</taxon>
    </lineage>
</organism>
<name>A0A0G1M7C7_9BACT</name>
<sequence length="189" mass="21137">MSEQRTTTPERIEISNSPQSFKTLIEEAAEKLGLEIFEVKFDAEVARTEDPDGTQHVTIKPALLIKASSLDRGINTDFFVLKGEDLAYAVMSKSWGGFISEDGDQTLYTNIAIFRLKEGTTPEGLRMVRDLGNPQMFYDHAQNWVGGADTDFVGTEKSRLSVAFAGHDPLFEEILSRLDRKENPPTYSL</sequence>